<dbReference type="OrthoDB" id="10262413at2759"/>
<dbReference type="GO" id="GO:0019205">
    <property type="term" value="F:nucleobase-containing compound kinase activity"/>
    <property type="evidence" value="ECO:0007669"/>
    <property type="project" value="InterPro"/>
</dbReference>
<dbReference type="Proteomes" id="UP000677803">
    <property type="component" value="Unassembled WGS sequence"/>
</dbReference>
<accession>A0A8S4B2G6</accession>
<dbReference type="GO" id="GO:0005524">
    <property type="term" value="F:ATP binding"/>
    <property type="evidence" value="ECO:0007669"/>
    <property type="project" value="InterPro"/>
</dbReference>
<dbReference type="Pfam" id="PF05186">
    <property type="entry name" value="Dpy-30"/>
    <property type="match status" value="1"/>
</dbReference>
<keyword evidence="2" id="KW-0547">Nucleotide-binding</keyword>
<dbReference type="AlphaFoldDB" id="A0A8S4B2G6"/>
<gene>
    <name evidence="6" type="ORF">MMEN_LOCUS12016</name>
</gene>
<evidence type="ECO:0000313" key="7">
    <source>
        <dbReference type="Proteomes" id="UP000677803"/>
    </source>
</evidence>
<dbReference type="InterPro" id="IPR027417">
    <property type="entry name" value="P-loop_NTPase"/>
</dbReference>
<name>A0A8S4B2G6_9TELE</name>
<dbReference type="EMBL" id="CAJRST010012224">
    <property type="protein sequence ID" value="CAG5928365.1"/>
    <property type="molecule type" value="Genomic_DNA"/>
</dbReference>
<feature type="compositionally biased region" description="Basic and acidic residues" evidence="4">
    <location>
        <begin position="278"/>
        <end position="290"/>
    </location>
</feature>
<feature type="domain" description="ATPase AAA-type core" evidence="5">
    <location>
        <begin position="23"/>
        <end position="65"/>
    </location>
</feature>
<dbReference type="SUPFAM" id="SSF52540">
    <property type="entry name" value="P-loop containing nucleoside triphosphate hydrolases"/>
    <property type="match status" value="1"/>
</dbReference>
<comment type="caution">
    <text evidence="6">The sequence shown here is derived from an EMBL/GenBank/DDBJ whole genome shotgun (WGS) entry which is preliminary data.</text>
</comment>
<dbReference type="Pfam" id="PF00004">
    <property type="entry name" value="AAA"/>
    <property type="match status" value="1"/>
</dbReference>
<keyword evidence="1" id="KW-0808">Transferase</keyword>
<evidence type="ECO:0000259" key="5">
    <source>
        <dbReference type="Pfam" id="PF00004"/>
    </source>
</evidence>
<dbReference type="InterPro" id="IPR003959">
    <property type="entry name" value="ATPase_AAA_core"/>
</dbReference>
<proteinExistence type="predicted"/>
<keyword evidence="3" id="KW-0418">Kinase</keyword>
<dbReference type="InterPro" id="IPR007858">
    <property type="entry name" value="Dpy-30_motif"/>
</dbReference>
<dbReference type="Gene3D" id="1.20.890.10">
    <property type="entry name" value="cAMP-dependent protein kinase regulatory subunit, dimerization-anchoring domain"/>
    <property type="match status" value="1"/>
</dbReference>
<dbReference type="InterPro" id="IPR047499">
    <property type="entry name" value="DD_AK7"/>
</dbReference>
<organism evidence="6 7">
    <name type="scientific">Menidia menidia</name>
    <name type="common">Atlantic silverside</name>
    <dbReference type="NCBI Taxonomy" id="238744"/>
    <lineage>
        <taxon>Eukaryota</taxon>
        <taxon>Metazoa</taxon>
        <taxon>Chordata</taxon>
        <taxon>Craniata</taxon>
        <taxon>Vertebrata</taxon>
        <taxon>Euteleostomi</taxon>
        <taxon>Actinopterygii</taxon>
        <taxon>Neopterygii</taxon>
        <taxon>Teleostei</taxon>
        <taxon>Neoteleostei</taxon>
        <taxon>Acanthomorphata</taxon>
        <taxon>Ovalentaria</taxon>
        <taxon>Atherinomorphae</taxon>
        <taxon>Atheriniformes</taxon>
        <taxon>Atherinopsidae</taxon>
        <taxon>Menidiinae</taxon>
        <taxon>Menidia</taxon>
    </lineage>
</organism>
<evidence type="ECO:0000256" key="4">
    <source>
        <dbReference type="SAM" id="MobiDB-lite"/>
    </source>
</evidence>
<evidence type="ECO:0000256" key="1">
    <source>
        <dbReference type="ARBA" id="ARBA00022679"/>
    </source>
</evidence>
<sequence>MVENMDSIVQEYKETRQLLPIKVCVVGPPAVGKTTIAEKLCKHYQIHHINLKGIIEDKIRQLKEKISGVYPEHVSEEAAAAAHKQFENITQSLEMNGGKLAEHQVFDILQEKLNSKPCRNQGFVLDGYPKTYAQAKLNFSVEDAEVQDSDLMSVMPQYNKLITPEYVFALDASDDFLTKRVQGLSENVADKMRYTQEEFLPRLARHRQLGAAEETLLDYFDHCEIHPERLEVSTDDPEYTVVMKHIMETIGDPKNYGPSPDDQEEADRKREAKQRRKQAAEAAEKRSRKEAALTEIAAQSEEWQTNLSEVKRQEHELMEAHALPLRNYLMKYVMPSLTQAMSECCQIKPEDPVDFLAEHLLRSNQEEELSV</sequence>
<dbReference type="GO" id="GO:0016887">
    <property type="term" value="F:ATP hydrolysis activity"/>
    <property type="evidence" value="ECO:0007669"/>
    <property type="project" value="InterPro"/>
</dbReference>
<evidence type="ECO:0000313" key="6">
    <source>
        <dbReference type="EMBL" id="CAG5928365.1"/>
    </source>
</evidence>
<dbReference type="InterPro" id="IPR000850">
    <property type="entry name" value="Adenylat/UMP-CMP_kin"/>
</dbReference>
<keyword evidence="7" id="KW-1185">Reference proteome</keyword>
<dbReference type="PANTHER" id="PTHR23359">
    <property type="entry name" value="NUCLEOTIDE KINASE"/>
    <property type="match status" value="1"/>
</dbReference>
<dbReference type="Pfam" id="PF00406">
    <property type="entry name" value="ADK"/>
    <property type="match status" value="1"/>
</dbReference>
<evidence type="ECO:0000256" key="2">
    <source>
        <dbReference type="ARBA" id="ARBA00022741"/>
    </source>
</evidence>
<dbReference type="GO" id="GO:0006139">
    <property type="term" value="P:nucleobase-containing compound metabolic process"/>
    <property type="evidence" value="ECO:0007669"/>
    <property type="project" value="InterPro"/>
</dbReference>
<protein>
    <submittedName>
        <fullName evidence="6">(Atlantic silverside) hypothetical protein</fullName>
    </submittedName>
</protein>
<evidence type="ECO:0000256" key="3">
    <source>
        <dbReference type="ARBA" id="ARBA00022777"/>
    </source>
</evidence>
<dbReference type="CDD" id="cd01428">
    <property type="entry name" value="ADK"/>
    <property type="match status" value="1"/>
</dbReference>
<dbReference type="Gene3D" id="3.40.50.300">
    <property type="entry name" value="P-loop containing nucleotide triphosphate hydrolases"/>
    <property type="match status" value="1"/>
</dbReference>
<dbReference type="CDD" id="cd22967">
    <property type="entry name" value="DD_AK7"/>
    <property type="match status" value="1"/>
</dbReference>
<reference evidence="6" key="1">
    <citation type="submission" date="2021-05" db="EMBL/GenBank/DDBJ databases">
        <authorList>
            <person name="Tigano A."/>
        </authorList>
    </citation>
    <scope>NUCLEOTIDE SEQUENCE</scope>
</reference>
<feature type="region of interest" description="Disordered" evidence="4">
    <location>
        <begin position="250"/>
        <end position="290"/>
    </location>
</feature>